<dbReference type="InterPro" id="IPR026960">
    <property type="entry name" value="RVT-Znf"/>
</dbReference>
<dbReference type="InterPro" id="IPR012337">
    <property type="entry name" value="RNaseH-like_sf"/>
</dbReference>
<dbReference type="PANTHER" id="PTHR47074">
    <property type="entry name" value="BNAC02G40300D PROTEIN"/>
    <property type="match status" value="1"/>
</dbReference>
<feature type="domain" description="RNase H type-1" evidence="1">
    <location>
        <begin position="134"/>
        <end position="253"/>
    </location>
</feature>
<dbReference type="PANTHER" id="PTHR47074:SF48">
    <property type="entry name" value="POLYNUCLEOTIDYL TRANSFERASE, RIBONUCLEASE H-LIKE SUPERFAMILY PROTEIN"/>
    <property type="match status" value="1"/>
</dbReference>
<proteinExistence type="predicted"/>
<dbReference type="CDD" id="cd06222">
    <property type="entry name" value="RNase_H_like"/>
    <property type="match status" value="1"/>
</dbReference>
<evidence type="ECO:0000259" key="1">
    <source>
        <dbReference type="Pfam" id="PF13456"/>
    </source>
</evidence>
<dbReference type="Proteomes" id="UP001358586">
    <property type="component" value="Chromosome 2"/>
</dbReference>
<organism evidence="3 4">
    <name type="scientific">Gossypium arboreum</name>
    <name type="common">Tree cotton</name>
    <name type="synonym">Gossypium nanking</name>
    <dbReference type="NCBI Taxonomy" id="29729"/>
    <lineage>
        <taxon>Eukaryota</taxon>
        <taxon>Viridiplantae</taxon>
        <taxon>Streptophyta</taxon>
        <taxon>Embryophyta</taxon>
        <taxon>Tracheophyta</taxon>
        <taxon>Spermatophyta</taxon>
        <taxon>Magnoliopsida</taxon>
        <taxon>eudicotyledons</taxon>
        <taxon>Gunneridae</taxon>
        <taxon>Pentapetalae</taxon>
        <taxon>rosids</taxon>
        <taxon>malvids</taxon>
        <taxon>Malvales</taxon>
        <taxon>Malvaceae</taxon>
        <taxon>Malvoideae</taxon>
        <taxon>Gossypium</taxon>
    </lineage>
</organism>
<name>A0ABR0QWH3_GOSAR</name>
<reference evidence="3 4" key="1">
    <citation type="submission" date="2023-03" db="EMBL/GenBank/DDBJ databases">
        <title>WGS of Gossypium arboreum.</title>
        <authorList>
            <person name="Yu D."/>
        </authorList>
    </citation>
    <scope>NUCLEOTIDE SEQUENCE [LARGE SCALE GENOMIC DNA]</scope>
    <source>
        <tissue evidence="3">Leaf</tissue>
    </source>
</reference>
<evidence type="ECO:0008006" key="5">
    <source>
        <dbReference type="Google" id="ProtNLM"/>
    </source>
</evidence>
<evidence type="ECO:0000313" key="4">
    <source>
        <dbReference type="Proteomes" id="UP001358586"/>
    </source>
</evidence>
<protein>
    <recommendedName>
        <fullName evidence="5">RNase H type-1 domain-containing protein</fullName>
    </recommendedName>
</protein>
<dbReference type="SUPFAM" id="SSF53098">
    <property type="entry name" value="Ribonuclease H-like"/>
    <property type="match status" value="1"/>
</dbReference>
<dbReference type="InterPro" id="IPR044730">
    <property type="entry name" value="RNase_H-like_dom_plant"/>
</dbReference>
<comment type="caution">
    <text evidence="3">The sequence shown here is derived from an EMBL/GenBank/DDBJ whole genome shotgun (WGS) entry which is preliminary data.</text>
</comment>
<dbReference type="InterPro" id="IPR002156">
    <property type="entry name" value="RNaseH_domain"/>
</dbReference>
<dbReference type="InterPro" id="IPR052929">
    <property type="entry name" value="RNase_H-like_EbsB-rel"/>
</dbReference>
<gene>
    <name evidence="3" type="ORF">PVK06_005682</name>
</gene>
<dbReference type="Pfam" id="PF13966">
    <property type="entry name" value="zf-RVT"/>
    <property type="match status" value="1"/>
</dbReference>
<dbReference type="Gene3D" id="3.30.420.10">
    <property type="entry name" value="Ribonuclease H-like superfamily/Ribonuclease H"/>
    <property type="match status" value="1"/>
</dbReference>
<keyword evidence="4" id="KW-1185">Reference proteome</keyword>
<accession>A0ABR0QWH3</accession>
<evidence type="ECO:0000259" key="2">
    <source>
        <dbReference type="Pfam" id="PF13966"/>
    </source>
</evidence>
<sequence>MIWKLKIIPKICIFAWRVGHEILPTNSKIATIQPSLNPACQRCGTETLIHALKDCPTARETLKCGGFDDRLNSWNNRKNFTFRGKEEDASTKWTRALTLSNDFKIHNLSEKPMLPYQPIGRKWIKPPREMMKINVDVAIEEGKMGLGVIIKDEDGFVLGGYGCVKDLTFNSEWAEMMTIEEGVSLAKSLNLKRVQFESDSSNIVNKINRRDQDIRFLGQRAKAIYKKLRSFEEAVIKWAPRSSNKIADFICNFVLSNNCIWNFDVNYSKEIHDLVILDAINES</sequence>
<evidence type="ECO:0000313" key="3">
    <source>
        <dbReference type="EMBL" id="KAK5843232.1"/>
    </source>
</evidence>
<dbReference type="Pfam" id="PF13456">
    <property type="entry name" value="RVT_3"/>
    <property type="match status" value="1"/>
</dbReference>
<dbReference type="InterPro" id="IPR036397">
    <property type="entry name" value="RNaseH_sf"/>
</dbReference>
<dbReference type="EMBL" id="JARKNE010000002">
    <property type="protein sequence ID" value="KAK5843232.1"/>
    <property type="molecule type" value="Genomic_DNA"/>
</dbReference>
<feature type="domain" description="Reverse transcriptase zinc-binding" evidence="2">
    <location>
        <begin position="1"/>
        <end position="60"/>
    </location>
</feature>